<evidence type="ECO:0000313" key="2">
    <source>
        <dbReference type="Proteomes" id="UP000318571"/>
    </source>
</evidence>
<keyword evidence="2" id="KW-1185">Reference proteome</keyword>
<sequence>MCEVFCRDARIMVLPCLSKFSCLDRRKYPTLVNHLGSFSPNEAKVVLPLRPLLSTKNALIWMEDIHIPAFKEACRILSSAPILAHFNPALPMKLLTDASR</sequence>
<reference evidence="1 2" key="1">
    <citation type="journal article" date="2018" name="Nat. Ecol. Evol.">
        <title>Genomic signatures of mitonuclear coevolution across populations of Tigriopus californicus.</title>
        <authorList>
            <person name="Barreto F.S."/>
            <person name="Watson E.T."/>
            <person name="Lima T.G."/>
            <person name="Willett C.S."/>
            <person name="Edmands S."/>
            <person name="Li W."/>
            <person name="Burton R.S."/>
        </authorList>
    </citation>
    <scope>NUCLEOTIDE SEQUENCE [LARGE SCALE GENOMIC DNA]</scope>
    <source>
        <strain evidence="1 2">San Diego</strain>
    </source>
</reference>
<dbReference type="SUPFAM" id="SSF56672">
    <property type="entry name" value="DNA/RNA polymerases"/>
    <property type="match status" value="1"/>
</dbReference>
<dbReference type="Gene3D" id="3.30.70.270">
    <property type="match status" value="1"/>
</dbReference>
<name>A0A553NQF5_TIGCA</name>
<protein>
    <recommendedName>
        <fullName evidence="3">Reverse transcriptase/retrotransposon-derived protein RNase H-like domain-containing protein</fullName>
    </recommendedName>
</protein>
<proteinExistence type="predicted"/>
<evidence type="ECO:0000313" key="1">
    <source>
        <dbReference type="EMBL" id="TRY67666.1"/>
    </source>
</evidence>
<accession>A0A553NQF5</accession>
<dbReference type="GO" id="GO:0071897">
    <property type="term" value="P:DNA biosynthetic process"/>
    <property type="evidence" value="ECO:0007669"/>
    <property type="project" value="UniProtKB-ARBA"/>
</dbReference>
<dbReference type="EMBL" id="VCGU01000011">
    <property type="protein sequence ID" value="TRY67666.1"/>
    <property type="molecule type" value="Genomic_DNA"/>
</dbReference>
<dbReference type="AlphaFoldDB" id="A0A553NQF5"/>
<dbReference type="InterPro" id="IPR043502">
    <property type="entry name" value="DNA/RNA_pol_sf"/>
</dbReference>
<evidence type="ECO:0008006" key="3">
    <source>
        <dbReference type="Google" id="ProtNLM"/>
    </source>
</evidence>
<comment type="caution">
    <text evidence="1">The sequence shown here is derived from an EMBL/GenBank/DDBJ whole genome shotgun (WGS) entry which is preliminary data.</text>
</comment>
<dbReference type="InterPro" id="IPR043128">
    <property type="entry name" value="Rev_trsase/Diguanyl_cyclase"/>
</dbReference>
<dbReference type="Proteomes" id="UP000318571">
    <property type="component" value="Chromosome 4"/>
</dbReference>
<gene>
    <name evidence="1" type="ORF">TCAL_15825</name>
</gene>
<dbReference type="STRING" id="6832.A0A553NQF5"/>
<organism evidence="1 2">
    <name type="scientific">Tigriopus californicus</name>
    <name type="common">Marine copepod</name>
    <dbReference type="NCBI Taxonomy" id="6832"/>
    <lineage>
        <taxon>Eukaryota</taxon>
        <taxon>Metazoa</taxon>
        <taxon>Ecdysozoa</taxon>
        <taxon>Arthropoda</taxon>
        <taxon>Crustacea</taxon>
        <taxon>Multicrustacea</taxon>
        <taxon>Hexanauplia</taxon>
        <taxon>Copepoda</taxon>
        <taxon>Harpacticoida</taxon>
        <taxon>Harpacticidae</taxon>
        <taxon>Tigriopus</taxon>
    </lineage>
</organism>